<reference evidence="2 3" key="1">
    <citation type="submission" date="2017-03" db="EMBL/GenBank/DDBJ databases">
        <title>Complete genome sequence of Candidatus 'Thiodictyon syntrophicum' sp. nov. strain Cad16T, a photolithoautotroph purple sulfur bacterium isolated from an alpine meromictic lake.</title>
        <authorList>
            <person name="Luedin S.M."/>
            <person name="Pothier J.F."/>
            <person name="Danza F."/>
            <person name="Storelli N."/>
            <person name="Wittwer M."/>
            <person name="Tonolla M."/>
        </authorList>
    </citation>
    <scope>NUCLEOTIDE SEQUENCE [LARGE SCALE GENOMIC DNA]</scope>
    <source>
        <strain evidence="2 3">Cad16T</strain>
    </source>
</reference>
<feature type="transmembrane region" description="Helical" evidence="1">
    <location>
        <begin position="447"/>
        <end position="467"/>
    </location>
</feature>
<feature type="transmembrane region" description="Helical" evidence="1">
    <location>
        <begin position="1152"/>
        <end position="1169"/>
    </location>
</feature>
<feature type="transmembrane region" description="Helical" evidence="1">
    <location>
        <begin position="1607"/>
        <end position="1627"/>
    </location>
</feature>
<feature type="transmembrane region" description="Helical" evidence="1">
    <location>
        <begin position="1175"/>
        <end position="1194"/>
    </location>
</feature>
<dbReference type="OrthoDB" id="7052348at2"/>
<feature type="transmembrane region" description="Helical" evidence="1">
    <location>
        <begin position="935"/>
        <end position="953"/>
    </location>
</feature>
<feature type="transmembrane region" description="Helical" evidence="1">
    <location>
        <begin position="77"/>
        <end position="96"/>
    </location>
</feature>
<feature type="transmembrane region" description="Helical" evidence="1">
    <location>
        <begin position="965"/>
        <end position="984"/>
    </location>
</feature>
<feature type="transmembrane region" description="Helical" evidence="1">
    <location>
        <begin position="363"/>
        <end position="388"/>
    </location>
</feature>
<feature type="transmembrane region" description="Helical" evidence="1">
    <location>
        <begin position="1456"/>
        <end position="1474"/>
    </location>
</feature>
<feature type="transmembrane region" description="Helical" evidence="1">
    <location>
        <begin position="1505"/>
        <end position="1524"/>
    </location>
</feature>
<feature type="transmembrane region" description="Helical" evidence="1">
    <location>
        <begin position="794"/>
        <end position="813"/>
    </location>
</feature>
<feature type="transmembrane region" description="Helical" evidence="1">
    <location>
        <begin position="262"/>
        <end position="283"/>
    </location>
</feature>
<feature type="transmembrane region" description="Helical" evidence="1">
    <location>
        <begin position="207"/>
        <end position="228"/>
    </location>
</feature>
<evidence type="ECO:0000313" key="2">
    <source>
        <dbReference type="EMBL" id="AUB81108.1"/>
    </source>
</evidence>
<feature type="transmembrane region" description="Helical" evidence="1">
    <location>
        <begin position="1018"/>
        <end position="1040"/>
    </location>
</feature>
<feature type="transmembrane region" description="Helical" evidence="1">
    <location>
        <begin position="1530"/>
        <end position="1547"/>
    </location>
</feature>
<feature type="transmembrane region" description="Helical" evidence="1">
    <location>
        <begin position="421"/>
        <end position="441"/>
    </location>
</feature>
<feature type="transmembrane region" description="Helical" evidence="1">
    <location>
        <begin position="394"/>
        <end position="414"/>
    </location>
</feature>
<feature type="transmembrane region" description="Helical" evidence="1">
    <location>
        <begin position="479"/>
        <end position="503"/>
    </location>
</feature>
<feature type="transmembrane region" description="Helical" evidence="1">
    <location>
        <begin position="46"/>
        <end position="65"/>
    </location>
</feature>
<feature type="transmembrane region" description="Helical" evidence="1">
    <location>
        <begin position="14"/>
        <end position="40"/>
    </location>
</feature>
<feature type="transmembrane region" description="Helical" evidence="1">
    <location>
        <begin position="1584"/>
        <end position="1602"/>
    </location>
</feature>
<gene>
    <name evidence="2" type="ORF">THSYN_09165</name>
</gene>
<feature type="transmembrane region" description="Helical" evidence="1">
    <location>
        <begin position="509"/>
        <end position="527"/>
    </location>
</feature>
<feature type="transmembrane region" description="Helical" evidence="1">
    <location>
        <begin position="697"/>
        <end position="720"/>
    </location>
</feature>
<feature type="transmembrane region" description="Helical" evidence="1">
    <location>
        <begin position="825"/>
        <end position="844"/>
    </location>
</feature>
<proteinExistence type="predicted"/>
<feature type="transmembrane region" description="Helical" evidence="1">
    <location>
        <begin position="1091"/>
        <end position="1115"/>
    </location>
</feature>
<dbReference type="EMBL" id="CP020370">
    <property type="protein sequence ID" value="AUB81108.1"/>
    <property type="molecule type" value="Genomic_DNA"/>
</dbReference>
<feature type="transmembrane region" description="Helical" evidence="1">
    <location>
        <begin position="1378"/>
        <end position="1398"/>
    </location>
</feature>
<feature type="transmembrane region" description="Helical" evidence="1">
    <location>
        <begin position="172"/>
        <end position="195"/>
    </location>
</feature>
<feature type="transmembrane region" description="Helical" evidence="1">
    <location>
        <begin position="313"/>
        <end position="330"/>
    </location>
</feature>
<feature type="transmembrane region" description="Helical" evidence="1">
    <location>
        <begin position="1430"/>
        <end position="1449"/>
    </location>
</feature>
<feature type="transmembrane region" description="Helical" evidence="1">
    <location>
        <begin position="740"/>
        <end position="763"/>
    </location>
</feature>
<feature type="transmembrane region" description="Helical" evidence="1">
    <location>
        <begin position="234"/>
        <end position="255"/>
    </location>
</feature>
<dbReference type="RefSeq" id="WP_100918885.1">
    <property type="nucleotide sequence ID" value="NZ_CP020370.1"/>
</dbReference>
<feature type="transmembrane region" description="Helical" evidence="1">
    <location>
        <begin position="1633"/>
        <end position="1654"/>
    </location>
</feature>
<feature type="transmembrane region" description="Helical" evidence="1">
    <location>
        <begin position="557"/>
        <end position="575"/>
    </location>
</feature>
<feature type="transmembrane region" description="Helical" evidence="1">
    <location>
        <begin position="146"/>
        <end position="166"/>
    </location>
</feature>
<protein>
    <submittedName>
        <fullName evidence="2">Uncharacterized protein</fullName>
    </submittedName>
</protein>
<feature type="transmembrane region" description="Helical" evidence="1">
    <location>
        <begin position="336"/>
        <end position="356"/>
    </location>
</feature>
<feature type="transmembrane region" description="Helical" evidence="1">
    <location>
        <begin position="1206"/>
        <end position="1227"/>
    </location>
</feature>
<name>A0A2K8U683_9GAMM</name>
<keyword evidence="1" id="KW-0472">Membrane</keyword>
<feature type="transmembrane region" description="Helical" evidence="1">
    <location>
        <begin position="670"/>
        <end position="690"/>
    </location>
</feature>
<sequence length="1674" mass="179039">MQRLRQVLSGWPKLILPFLVQNIGWFVGGFCFVAGVQFLVANTTGFVNALVVFGSLCGAAAFLLWAGYQFRRRRPELVATSSMLLTLAVLLGPLVLADAVRLIDASRGDAVLMMLSVPLGLATLAAFAWGAALAGALMDRALQGRFAWLLAALAAVQLAAPLAWVAPGWPVLAALHVLLLALLSYALWSFTGEWLRRLFVDRRLTTWFAVGTLVYTAAVSFIHLTWVWPQPLPAGYLGPYLMALTSLLLPVDAAFKEWVSKYAFLSRFSFLLYGLSAVAVAVAVQSTPAALLTLTMGAVLYGWMTWRYRTLPPLYLLIACLGGLYGFAVLSGLPPAWHGLASLPGLLALLGLARLAAARSRNLALQCLAAGALLLIGVTVWSLVWTPLGEPPGFATAATAALLMYAAVRLALALPQADPRWASADAAVIVLGTAAVVWLPDWLPLDWALRTAFGLLALAVPWAALGLHDRRQSTASRRLFSAAAVTNIPLALALGGLALWPGLFGRLEPILLLALAGTLLLWLSLVLRWQSLFYAALACAGVIGALIKRGYFPGPGTGLAAFCLVPILWAFLWRLQRRARLQGLLQADPDAVPHHADPQPPGPWDTGLTAVVQAPLEQAMALLWSLGLVHLVPRLLEAPAGPGRPWIAALAAASGVLIVGYFHLFRWIAVPMLLGLAGLLAGLGQLGLTWPWRLAAAMLYALLIWRAGVALLAQPLAGQLARVLGFTVPGGTGGGREIEASLHACTLLTAAVVLSTVLTLARLGVPMPSLLPALTLCLLAFLLTGWYHRTPLHAWAALITLVLGAWLTAAWLAPPVLFALGQPGLNALLALGLTAAAVGLGPRLAPGTPLAWWRTPLQATGGGLYLLALAGAPLAALAGDARLPVLLGLLCVALFPVTRPLAQAPQWRGPALALLSTALVWSLATQTHLDLRTGVWTAVGWGLALSALGNLALPRWNARRPDWAVATPAWLLLGLVAVLGGVTIGVLTGVWSPAAALGGLALYLLLLQSNTAWPGLPWLAVAALAGSGLLAAGVLEWTWWDLGLGRPAPSGEFAAALLWVNLLFLLLALWRRQGPTLARWLSWRQEGLAAPLFWIPFAILVLLLARLVLVAAGSLPWFGTLRLAPTAGLHSPLALLLAATAAHAVWRRPEQLTAQVLLAALAVTVPTLLHDLAIPLAWLPLGLALWCGALLLAWRYGPHRTDLWRAALAPWLDFLPIAALGLLVPLAGTDWPAWTLTLLLLALAALARGWWQGDSFWLNFGLLLALAALAGGYAMWLAGMPLLAITRMLPWYALQTVLLLALFMVVRQRLRHWLAEAHPAADEGLRTRLRGVERTVTGLIWALLTLSLLWLGWHTWFLVTYLAGSGPPPWHFGQTADAAATGTALLLLAGLAAVRAWRQPEEPEWVYAGVLLTGLLIVYGRLVLLGLSPFTPWDSIALLAAAAGVLVLHRVTGLRPLYPLALLLPLLAIATAPWQLASHWTGGVLLAAAVLYLSLAHTLRNPWPLYLGVLALNGVVYLWAPLWAEHWGLWQFYIVPAAISVLVLVHLHRRELRPRVCNGARLAALSALYAGAGLDLFLRPELSVFVLALALALAGIIIGIALQIRVFLYAGVAFLVLNVGGQMVRFYPDQGNTRALILMGLGAAITGGMVVFNLKREAIMQRIRIARADLARWN</sequence>
<dbReference type="Proteomes" id="UP000232638">
    <property type="component" value="Chromosome"/>
</dbReference>
<feature type="transmembrane region" description="Helical" evidence="1">
    <location>
        <begin position="864"/>
        <end position="897"/>
    </location>
</feature>
<keyword evidence="1" id="KW-1133">Transmembrane helix</keyword>
<feature type="transmembrane region" description="Helical" evidence="1">
    <location>
        <begin position="646"/>
        <end position="664"/>
    </location>
</feature>
<feature type="transmembrane region" description="Helical" evidence="1">
    <location>
        <begin position="532"/>
        <end position="551"/>
    </location>
</feature>
<feature type="transmembrane region" description="Helical" evidence="1">
    <location>
        <begin position="1288"/>
        <end position="1306"/>
    </location>
</feature>
<evidence type="ECO:0000313" key="3">
    <source>
        <dbReference type="Proteomes" id="UP000232638"/>
    </source>
</evidence>
<feature type="transmembrane region" description="Helical" evidence="1">
    <location>
        <begin position="1233"/>
        <end position="1251"/>
    </location>
</feature>
<dbReference type="KEGG" id="tsy:THSYN_09165"/>
<feature type="transmembrane region" description="Helical" evidence="1">
    <location>
        <begin position="1256"/>
        <end position="1276"/>
    </location>
</feature>
<feature type="transmembrane region" description="Helical" evidence="1">
    <location>
        <begin position="1559"/>
        <end position="1578"/>
    </location>
</feature>
<feature type="transmembrane region" description="Helical" evidence="1">
    <location>
        <begin position="111"/>
        <end position="134"/>
    </location>
</feature>
<feature type="transmembrane region" description="Helical" evidence="1">
    <location>
        <begin position="1336"/>
        <end position="1358"/>
    </location>
</feature>
<evidence type="ECO:0000256" key="1">
    <source>
        <dbReference type="SAM" id="Phobius"/>
    </source>
</evidence>
<feature type="transmembrane region" description="Helical" evidence="1">
    <location>
        <begin position="289"/>
        <end position="306"/>
    </location>
</feature>
<keyword evidence="3" id="KW-1185">Reference proteome</keyword>
<feature type="transmembrane region" description="Helical" evidence="1">
    <location>
        <begin position="770"/>
        <end position="788"/>
    </location>
</feature>
<feature type="transmembrane region" description="Helical" evidence="1">
    <location>
        <begin position="1127"/>
        <end position="1145"/>
    </location>
</feature>
<feature type="transmembrane region" description="Helical" evidence="1">
    <location>
        <begin position="990"/>
        <end position="1006"/>
    </location>
</feature>
<feature type="transmembrane region" description="Helical" evidence="1">
    <location>
        <begin position="1405"/>
        <end position="1424"/>
    </location>
</feature>
<keyword evidence="1" id="KW-0812">Transmembrane</keyword>
<organism evidence="2 3">
    <name type="scientific">Candidatus Thiodictyon syntrophicum</name>
    <dbReference type="NCBI Taxonomy" id="1166950"/>
    <lineage>
        <taxon>Bacteria</taxon>
        <taxon>Pseudomonadati</taxon>
        <taxon>Pseudomonadota</taxon>
        <taxon>Gammaproteobacteria</taxon>
        <taxon>Chromatiales</taxon>
        <taxon>Chromatiaceae</taxon>
        <taxon>Thiodictyon</taxon>
    </lineage>
</organism>
<feature type="transmembrane region" description="Helical" evidence="1">
    <location>
        <begin position="1052"/>
        <end position="1070"/>
    </location>
</feature>
<accession>A0A2K8U683</accession>
<feature type="transmembrane region" description="Helical" evidence="1">
    <location>
        <begin position="1480"/>
        <end position="1498"/>
    </location>
</feature>